<evidence type="ECO:0000313" key="5">
    <source>
        <dbReference type="EMBL" id="PUA82254.1"/>
    </source>
</evidence>
<dbReference type="PRINTS" id="PR00133">
    <property type="entry name" value="GLHYDRLASE3"/>
</dbReference>
<evidence type="ECO:0000313" key="6">
    <source>
        <dbReference type="Proteomes" id="UP000244867"/>
    </source>
</evidence>
<dbReference type="OrthoDB" id="9803863at2"/>
<accession>A0A2R7Z110</accession>
<dbReference type="GO" id="GO:0045493">
    <property type="term" value="P:xylan catabolic process"/>
    <property type="evidence" value="ECO:0007669"/>
    <property type="project" value="InterPro"/>
</dbReference>
<evidence type="ECO:0000256" key="1">
    <source>
        <dbReference type="ARBA" id="ARBA00005336"/>
    </source>
</evidence>
<dbReference type="InterPro" id="IPR044993">
    <property type="entry name" value="BXL"/>
</dbReference>
<evidence type="ECO:0000256" key="3">
    <source>
        <dbReference type="ARBA" id="ARBA00022801"/>
    </source>
</evidence>
<dbReference type="PANTHER" id="PTHR42721:SF3">
    <property type="entry name" value="BETA-D-XYLOSIDASE 5-RELATED"/>
    <property type="match status" value="1"/>
</dbReference>
<keyword evidence="6" id="KW-1185">Reference proteome</keyword>
<organism evidence="5 6">
    <name type="scientific">Nocardioides currus</name>
    <dbReference type="NCBI Taxonomy" id="2133958"/>
    <lineage>
        <taxon>Bacteria</taxon>
        <taxon>Bacillati</taxon>
        <taxon>Actinomycetota</taxon>
        <taxon>Actinomycetes</taxon>
        <taxon>Propionibacteriales</taxon>
        <taxon>Nocardioidaceae</taxon>
        <taxon>Nocardioides</taxon>
    </lineage>
</organism>
<dbReference type="Pfam" id="PF00933">
    <property type="entry name" value="Glyco_hydro_3"/>
    <property type="match status" value="1"/>
</dbReference>
<evidence type="ECO:0000256" key="2">
    <source>
        <dbReference type="ARBA" id="ARBA00022729"/>
    </source>
</evidence>
<dbReference type="InterPro" id="IPR017853">
    <property type="entry name" value="GH"/>
</dbReference>
<dbReference type="PANTHER" id="PTHR42721">
    <property type="entry name" value="SUGAR HYDROLASE-RELATED"/>
    <property type="match status" value="1"/>
</dbReference>
<dbReference type="SUPFAM" id="SSF51445">
    <property type="entry name" value="(Trans)glycosidases"/>
    <property type="match status" value="1"/>
</dbReference>
<comment type="similarity">
    <text evidence="1">Belongs to the glycosyl hydrolase 3 family.</text>
</comment>
<dbReference type="InterPro" id="IPR001764">
    <property type="entry name" value="Glyco_hydro_3_N"/>
</dbReference>
<comment type="caution">
    <text evidence="5">The sequence shown here is derived from an EMBL/GenBank/DDBJ whole genome shotgun (WGS) entry which is preliminary data.</text>
</comment>
<dbReference type="RefSeq" id="WP_108342440.1">
    <property type="nucleotide sequence ID" value="NZ_PYXZ01000001.1"/>
</dbReference>
<dbReference type="GO" id="GO:0031222">
    <property type="term" value="P:arabinan catabolic process"/>
    <property type="evidence" value="ECO:0007669"/>
    <property type="project" value="TreeGrafter"/>
</dbReference>
<dbReference type="InterPro" id="IPR036881">
    <property type="entry name" value="Glyco_hydro_3_C_sf"/>
</dbReference>
<reference evidence="5 6" key="1">
    <citation type="submission" date="2018-03" db="EMBL/GenBank/DDBJ databases">
        <authorList>
            <person name="Keele B.F."/>
        </authorList>
    </citation>
    <scope>NUCLEOTIDE SEQUENCE [LARGE SCALE GENOMIC DNA]</scope>
    <source>
        <strain evidence="5 6">IB-3</strain>
    </source>
</reference>
<feature type="domain" description="Fibronectin type III-like" evidence="4">
    <location>
        <begin position="677"/>
        <end position="746"/>
    </location>
</feature>
<protein>
    <submittedName>
        <fullName evidence="5">Glycosyl hydrolase</fullName>
    </submittedName>
</protein>
<dbReference type="AlphaFoldDB" id="A0A2R7Z110"/>
<dbReference type="EMBL" id="PYXZ01000001">
    <property type="protein sequence ID" value="PUA82254.1"/>
    <property type="molecule type" value="Genomic_DNA"/>
</dbReference>
<dbReference type="GO" id="GO:0009044">
    <property type="term" value="F:xylan 1,4-beta-xylosidase activity"/>
    <property type="evidence" value="ECO:0007669"/>
    <property type="project" value="InterPro"/>
</dbReference>
<dbReference type="InterPro" id="IPR036962">
    <property type="entry name" value="Glyco_hydro_3_N_sf"/>
</dbReference>
<keyword evidence="2" id="KW-0732">Signal</keyword>
<dbReference type="SUPFAM" id="SSF52279">
    <property type="entry name" value="Beta-D-glucan exohydrolase, C-terminal domain"/>
    <property type="match status" value="1"/>
</dbReference>
<dbReference type="Pfam" id="PF01915">
    <property type="entry name" value="Glyco_hydro_3_C"/>
    <property type="match status" value="1"/>
</dbReference>
<proteinExistence type="inferred from homology"/>
<dbReference type="Gene3D" id="3.40.50.1700">
    <property type="entry name" value="Glycoside hydrolase family 3 C-terminal domain"/>
    <property type="match status" value="1"/>
</dbReference>
<name>A0A2R7Z110_9ACTN</name>
<sequence length="780" mass="82476">MTAQFPPTEALEAWRDESLAVDDRVDDLLVRMTRAEKVAQLSGVWLLAADAGEMAPMLHESGPDVSWEDTIADGLGQLTRPFGTSPVDVEHGLQLLTERQEQVRGANRFGLPAQVHEECLTGLNAWGATVYPTPVSWAASFDPDLVERMGRQIGTLMARLGIHQGLAPVLDVARDLRWGRVEETLGEDPFLVGTMASAYVRGLQSAGVVATLKHFLGYSASRGGRNLAPVAMGVRELQDVMLPPFEMALRAGARSVMNAYTDIDGVPAAADPDLLTTLLRDTLGFEGTVAADYFSVAFLHTLHAMAADLGEAAGLALEAGIDVELPTVDAYGTPLLEALESGRVDEKVVDRALRRVLRQKCELGLLDHDWAPAQVGPVDLDPPEARGLALDLARRSVVLLANDGTLPVSAGTRIALVGPNADTGEAMLGCYSFPMHVLPHHPGTEPGLSVPTLREVLAASYDVVHERGCAVGVPGRPTDEAADPEAELEAAVRAAAEAEVCVAVLGDRAGLFGNGTSGEGCDAADLRLPGRQEALLERLLATGTPVVAVLLVGRPYDLSAYADRLAAVVCGFFLGEEGATAVGEVLSGATNPSGRLPVGFPSAGSAQPSTYLASPLSRRTEVSTLDPTPLFPFGHGLGYAQATWRGVELVSGPDWSTDGEAVVRVDLANDADRDVSEVVQVYLHDCAASVVRPVQRLVAAVRVDLAPGEGRRVEVGLHADLTSFTGRDHARIVEPGDVELMVGRSSADPEAVLRLRLVGSERCAGPDRVLEPRVELGTPA</sequence>
<gene>
    <name evidence="5" type="ORF">C7S10_00360</name>
</gene>
<dbReference type="Gene3D" id="2.60.40.10">
    <property type="entry name" value="Immunoglobulins"/>
    <property type="match status" value="1"/>
</dbReference>
<dbReference type="InterPro" id="IPR002772">
    <property type="entry name" value="Glyco_hydro_3_C"/>
</dbReference>
<dbReference type="SMART" id="SM01217">
    <property type="entry name" value="Fn3_like"/>
    <property type="match status" value="1"/>
</dbReference>
<dbReference type="Proteomes" id="UP000244867">
    <property type="component" value="Unassembled WGS sequence"/>
</dbReference>
<dbReference type="InterPro" id="IPR013783">
    <property type="entry name" value="Ig-like_fold"/>
</dbReference>
<dbReference type="GO" id="GO:0046556">
    <property type="term" value="F:alpha-L-arabinofuranosidase activity"/>
    <property type="evidence" value="ECO:0007669"/>
    <property type="project" value="TreeGrafter"/>
</dbReference>
<dbReference type="Gene3D" id="3.20.20.300">
    <property type="entry name" value="Glycoside hydrolase, family 3, N-terminal domain"/>
    <property type="match status" value="1"/>
</dbReference>
<evidence type="ECO:0000259" key="4">
    <source>
        <dbReference type="SMART" id="SM01217"/>
    </source>
</evidence>
<dbReference type="InterPro" id="IPR026891">
    <property type="entry name" value="Fn3-like"/>
</dbReference>
<keyword evidence="3 5" id="KW-0378">Hydrolase</keyword>
<dbReference type="Pfam" id="PF14310">
    <property type="entry name" value="Fn3-like"/>
    <property type="match status" value="1"/>
</dbReference>